<dbReference type="GO" id="GO:0016567">
    <property type="term" value="P:protein ubiquitination"/>
    <property type="evidence" value="ECO:0007669"/>
    <property type="project" value="InterPro"/>
</dbReference>
<dbReference type="PROSITE" id="PS50144">
    <property type="entry name" value="MATH"/>
    <property type="match status" value="1"/>
</dbReference>
<dbReference type="PANTHER" id="PTHR26379">
    <property type="entry name" value="BTB/POZ AND MATH DOMAIN-CONTAINING PROTEIN 1"/>
    <property type="match status" value="1"/>
</dbReference>
<comment type="caution">
    <text evidence="2">The sequence shown here is derived from an EMBL/GenBank/DDBJ whole genome shotgun (WGS) entry which is preliminary data.</text>
</comment>
<dbReference type="InterPro" id="IPR045005">
    <property type="entry name" value="BPM1-6"/>
</dbReference>
<dbReference type="Gene3D" id="2.60.210.10">
    <property type="entry name" value="Apoptosis, Tumor Necrosis Factor Receptor Associated Protein 2, Chain A"/>
    <property type="match status" value="1"/>
</dbReference>
<dbReference type="SUPFAM" id="SSF49599">
    <property type="entry name" value="TRAF domain-like"/>
    <property type="match status" value="1"/>
</dbReference>
<dbReference type="Pfam" id="PF22486">
    <property type="entry name" value="MATH_2"/>
    <property type="match status" value="1"/>
</dbReference>
<dbReference type="AlphaFoldDB" id="A0AAD8VP86"/>
<evidence type="ECO:0000313" key="2">
    <source>
        <dbReference type="EMBL" id="KAK1612020.1"/>
    </source>
</evidence>
<organism evidence="2 3">
    <name type="scientific">Lolium multiflorum</name>
    <name type="common">Italian ryegrass</name>
    <name type="synonym">Lolium perenne subsp. multiflorum</name>
    <dbReference type="NCBI Taxonomy" id="4521"/>
    <lineage>
        <taxon>Eukaryota</taxon>
        <taxon>Viridiplantae</taxon>
        <taxon>Streptophyta</taxon>
        <taxon>Embryophyta</taxon>
        <taxon>Tracheophyta</taxon>
        <taxon>Spermatophyta</taxon>
        <taxon>Magnoliopsida</taxon>
        <taxon>Liliopsida</taxon>
        <taxon>Poales</taxon>
        <taxon>Poaceae</taxon>
        <taxon>BOP clade</taxon>
        <taxon>Pooideae</taxon>
        <taxon>Poodae</taxon>
        <taxon>Poeae</taxon>
        <taxon>Poeae Chloroplast Group 2 (Poeae type)</taxon>
        <taxon>Loliodinae</taxon>
        <taxon>Loliinae</taxon>
        <taxon>Lolium</taxon>
    </lineage>
</organism>
<keyword evidence="3" id="KW-1185">Reference proteome</keyword>
<proteinExistence type="predicted"/>
<feature type="domain" description="MATH" evidence="1">
    <location>
        <begin position="28"/>
        <end position="154"/>
    </location>
</feature>
<sequence length="179" mass="19476">MSNFSASSGGAPSVLKSASSIVAHVAGSGSHVLRIDGYSNTKGLGNSKFIASEKFAAGGHRWCLLYYPDSTLLIDSDWISVHLNLAVTNVGQVEAKYTMSLLDQNGNPVPAYSHTRRHTFKAGDSNGAGLIKKADLEYSRRYLKDDAFSVRCDVTVFKKIHTKAVKVSEVRRGVIKQER</sequence>
<evidence type="ECO:0000259" key="1">
    <source>
        <dbReference type="PROSITE" id="PS50144"/>
    </source>
</evidence>
<dbReference type="EMBL" id="JAUUTY010000007">
    <property type="protein sequence ID" value="KAK1612020.1"/>
    <property type="molecule type" value="Genomic_DNA"/>
</dbReference>
<dbReference type="Proteomes" id="UP001231189">
    <property type="component" value="Unassembled WGS sequence"/>
</dbReference>
<protein>
    <recommendedName>
        <fullName evidence="1">MATH domain-containing protein</fullName>
    </recommendedName>
</protein>
<evidence type="ECO:0000313" key="3">
    <source>
        <dbReference type="Proteomes" id="UP001231189"/>
    </source>
</evidence>
<dbReference type="InterPro" id="IPR002083">
    <property type="entry name" value="MATH/TRAF_dom"/>
</dbReference>
<reference evidence="2" key="1">
    <citation type="submission" date="2023-07" db="EMBL/GenBank/DDBJ databases">
        <title>A chromosome-level genome assembly of Lolium multiflorum.</title>
        <authorList>
            <person name="Chen Y."/>
            <person name="Copetti D."/>
            <person name="Kolliker R."/>
            <person name="Studer B."/>
        </authorList>
    </citation>
    <scope>NUCLEOTIDE SEQUENCE</scope>
    <source>
        <strain evidence="2">02402/16</strain>
        <tissue evidence="2">Leaf</tissue>
    </source>
</reference>
<name>A0AAD8VP86_LOLMU</name>
<dbReference type="PANTHER" id="PTHR26379:SF512">
    <property type="entry name" value="BTB DOMAIN-CONTAINING PROTEIN"/>
    <property type="match status" value="1"/>
</dbReference>
<gene>
    <name evidence="2" type="ORF">QYE76_035693</name>
</gene>
<dbReference type="InterPro" id="IPR008974">
    <property type="entry name" value="TRAF-like"/>
</dbReference>
<accession>A0AAD8VP86</accession>
<dbReference type="CDD" id="cd00121">
    <property type="entry name" value="MATH"/>
    <property type="match status" value="1"/>
</dbReference>